<dbReference type="GO" id="GO:0008610">
    <property type="term" value="P:lipid biosynthetic process"/>
    <property type="evidence" value="ECO:0007669"/>
    <property type="project" value="InterPro"/>
</dbReference>
<evidence type="ECO:0000256" key="4">
    <source>
        <dbReference type="ARBA" id="ARBA00022691"/>
    </source>
</evidence>
<dbReference type="PANTHER" id="PTHR43667:SF1">
    <property type="entry name" value="CYCLOPROPANE-FATTY-ACYL-PHOSPHOLIPID SYNTHASE"/>
    <property type="match status" value="1"/>
</dbReference>
<accession>A0AA48HDH7</accession>
<dbReference type="GO" id="GO:0008168">
    <property type="term" value="F:methyltransferase activity"/>
    <property type="evidence" value="ECO:0007669"/>
    <property type="project" value="UniProtKB-KW"/>
</dbReference>
<dbReference type="PIRSF" id="PIRSF003085">
    <property type="entry name" value="CMAS"/>
    <property type="match status" value="1"/>
</dbReference>
<sequence>MWDRVLDRMLRQFFVAGALDILYPDGTCRRYGPGQGAALRITLTDPALPRRLVLSTELALGEAYMDGTLVIEGDDLDRFFTLVSTNAAQSDAGWRRWALRLRRAKRVLDQYNPAHRARENVAHHYDLSGELYDLFLDADRQYSCAYFTDPSLTLEQAQDAKKHHIAAKLCLSPDMEVFEIGCGWGGMALTLAQDYGVRVLGVTLSREQHKVATERAAAAGLSDRVRFELRDYRAVRGSFDRVLSIGMFEHVGVPHYREYFDAVRDRLRPDGVALIHTIGRIAPPGATSPWITKYIFPGGYVPALSEMSSAVEEAGLYPTDLEIWRLHYAETLRHWHDRFLANQGRARALYDDRFCRMWRYYLKASEHTFRHNRQAVFQMQIAHRPDAVPLTRDYLYPSPATRQMRAA</sequence>
<dbReference type="Pfam" id="PF02353">
    <property type="entry name" value="CMAS"/>
    <property type="match status" value="1"/>
</dbReference>
<dbReference type="EMBL" id="AP027266">
    <property type="protein sequence ID" value="BDW86288.1"/>
    <property type="molecule type" value="Genomic_DNA"/>
</dbReference>
<keyword evidence="5" id="KW-0443">Lipid metabolism</keyword>
<dbReference type="Gene3D" id="3.40.50.150">
    <property type="entry name" value="Vaccinia Virus protein VP39"/>
    <property type="match status" value="1"/>
</dbReference>
<evidence type="ECO:0000313" key="8">
    <source>
        <dbReference type="Proteomes" id="UP001337723"/>
    </source>
</evidence>
<keyword evidence="3" id="KW-0808">Transferase</keyword>
<name>A0AA48HDH7_9RHOB</name>
<dbReference type="Pfam" id="PF25371">
    <property type="entry name" value="DUF7884"/>
    <property type="match status" value="1"/>
</dbReference>
<feature type="domain" description="DUF7884" evidence="6">
    <location>
        <begin position="7"/>
        <end position="78"/>
    </location>
</feature>
<protein>
    <submittedName>
        <fullName evidence="7">Cyclopropane-fatty-acyl-phospholipid synthase</fullName>
    </submittedName>
</protein>
<evidence type="ECO:0000256" key="5">
    <source>
        <dbReference type="ARBA" id="ARBA00023098"/>
    </source>
</evidence>
<keyword evidence="4" id="KW-0949">S-adenosyl-L-methionine</keyword>
<proteinExistence type="inferred from homology"/>
<dbReference type="GO" id="GO:0032259">
    <property type="term" value="P:methylation"/>
    <property type="evidence" value="ECO:0007669"/>
    <property type="project" value="UniProtKB-KW"/>
</dbReference>
<dbReference type="SUPFAM" id="SSF53335">
    <property type="entry name" value="S-adenosyl-L-methionine-dependent methyltransferases"/>
    <property type="match status" value="1"/>
</dbReference>
<dbReference type="InterPro" id="IPR003333">
    <property type="entry name" value="CMAS"/>
</dbReference>
<comment type="similarity">
    <text evidence="1">Belongs to the CFA/CMAS family.</text>
</comment>
<dbReference type="InterPro" id="IPR057206">
    <property type="entry name" value="DUF7884"/>
</dbReference>
<keyword evidence="2" id="KW-0489">Methyltransferase</keyword>
<evidence type="ECO:0000256" key="1">
    <source>
        <dbReference type="ARBA" id="ARBA00010815"/>
    </source>
</evidence>
<evidence type="ECO:0000256" key="2">
    <source>
        <dbReference type="ARBA" id="ARBA00022603"/>
    </source>
</evidence>
<dbReference type="PANTHER" id="PTHR43667">
    <property type="entry name" value="CYCLOPROPANE-FATTY-ACYL-PHOSPHOLIPID SYNTHASE"/>
    <property type="match status" value="1"/>
</dbReference>
<dbReference type="Proteomes" id="UP001337723">
    <property type="component" value="Chromosome"/>
</dbReference>
<evidence type="ECO:0000256" key="3">
    <source>
        <dbReference type="ARBA" id="ARBA00022679"/>
    </source>
</evidence>
<dbReference type="AlphaFoldDB" id="A0AA48HDH7"/>
<dbReference type="InterPro" id="IPR050723">
    <property type="entry name" value="CFA/CMAS"/>
</dbReference>
<gene>
    <name evidence="7" type="ORF">MACH21_24650</name>
</gene>
<keyword evidence="8" id="KW-1185">Reference proteome</keyword>
<evidence type="ECO:0000313" key="7">
    <source>
        <dbReference type="EMBL" id="BDW86288.1"/>
    </source>
</evidence>
<reference evidence="7 8" key="1">
    <citation type="submission" date="2023-01" db="EMBL/GenBank/DDBJ databases">
        <title>Complete genome sequence of Roseicyclus marinus strain Dej080120_10.</title>
        <authorList>
            <person name="Ueki S."/>
            <person name="Maruyama F."/>
        </authorList>
    </citation>
    <scope>NUCLEOTIDE SEQUENCE [LARGE SCALE GENOMIC DNA]</scope>
    <source>
        <strain evidence="7 8">Dej080120_10</strain>
    </source>
</reference>
<dbReference type="CDD" id="cd02440">
    <property type="entry name" value="AdoMet_MTases"/>
    <property type="match status" value="1"/>
</dbReference>
<dbReference type="InterPro" id="IPR029063">
    <property type="entry name" value="SAM-dependent_MTases_sf"/>
</dbReference>
<evidence type="ECO:0000259" key="6">
    <source>
        <dbReference type="Pfam" id="PF25371"/>
    </source>
</evidence>
<dbReference type="RefSeq" id="WP_338272219.1">
    <property type="nucleotide sequence ID" value="NZ_AP027266.1"/>
</dbReference>
<dbReference type="KEGG" id="rmai:MACH21_24650"/>
<organism evidence="7 8">
    <name type="scientific">Roseicyclus marinus</name>
    <dbReference type="NCBI Taxonomy" id="2161673"/>
    <lineage>
        <taxon>Bacteria</taxon>
        <taxon>Pseudomonadati</taxon>
        <taxon>Pseudomonadota</taxon>
        <taxon>Alphaproteobacteria</taxon>
        <taxon>Rhodobacterales</taxon>
        <taxon>Roseobacteraceae</taxon>
        <taxon>Roseicyclus</taxon>
    </lineage>
</organism>